<organism evidence="2 3">
    <name type="scientific">Sporothrix curviconia</name>
    <dbReference type="NCBI Taxonomy" id="1260050"/>
    <lineage>
        <taxon>Eukaryota</taxon>
        <taxon>Fungi</taxon>
        <taxon>Dikarya</taxon>
        <taxon>Ascomycota</taxon>
        <taxon>Pezizomycotina</taxon>
        <taxon>Sordariomycetes</taxon>
        <taxon>Sordariomycetidae</taxon>
        <taxon>Ophiostomatales</taxon>
        <taxon>Ophiostomataceae</taxon>
        <taxon>Sporothrix</taxon>
    </lineage>
</organism>
<feature type="compositionally biased region" description="Basic and acidic residues" evidence="1">
    <location>
        <begin position="26"/>
        <end position="37"/>
    </location>
</feature>
<proteinExistence type="predicted"/>
<evidence type="ECO:0000313" key="3">
    <source>
        <dbReference type="Proteomes" id="UP001642405"/>
    </source>
</evidence>
<accession>A0ABP0B0C8</accession>
<feature type="region of interest" description="Disordered" evidence="1">
    <location>
        <begin position="16"/>
        <end position="70"/>
    </location>
</feature>
<dbReference type="EMBL" id="CAWUHB010000006">
    <property type="protein sequence ID" value="CAK7213013.1"/>
    <property type="molecule type" value="Genomic_DNA"/>
</dbReference>
<gene>
    <name evidence="2" type="ORF">SCUCBS95973_001655</name>
</gene>
<reference evidence="2 3" key="1">
    <citation type="submission" date="2024-01" db="EMBL/GenBank/DDBJ databases">
        <authorList>
            <person name="Allen C."/>
            <person name="Tagirdzhanova G."/>
        </authorList>
    </citation>
    <scope>NUCLEOTIDE SEQUENCE [LARGE SCALE GENOMIC DNA]</scope>
</reference>
<keyword evidence="3" id="KW-1185">Reference proteome</keyword>
<comment type="caution">
    <text evidence="2">The sequence shown here is derived from an EMBL/GenBank/DDBJ whole genome shotgun (WGS) entry which is preliminary data.</text>
</comment>
<name>A0ABP0B0C8_9PEZI</name>
<evidence type="ECO:0000256" key="1">
    <source>
        <dbReference type="SAM" id="MobiDB-lite"/>
    </source>
</evidence>
<protein>
    <submittedName>
        <fullName evidence="2">Uncharacterized protein</fullName>
    </submittedName>
</protein>
<dbReference type="Proteomes" id="UP001642405">
    <property type="component" value="Unassembled WGS sequence"/>
</dbReference>
<evidence type="ECO:0000313" key="2">
    <source>
        <dbReference type="EMBL" id="CAK7213013.1"/>
    </source>
</evidence>
<feature type="compositionally biased region" description="Basic residues" evidence="1">
    <location>
        <begin position="53"/>
        <end position="65"/>
    </location>
</feature>
<sequence length="331" mass="35145">MAFAFTAFGSALAQNSTAGASSGGIDSHKDNGGHHQGDNNGGHKGSKDGHDNHHNHHNHSKGHHKSISETNAGSTLDRCTMLQHFNEIIDTAANTTALLGKFNNNSTRIARFQKEARQLQNASSPQGALLASFRSNTTFLGICDAIFATESNDASCQQLLFLEGREAIVGNATALNAAAHSNSTRAQQLQMEAASTLPELAALQANTSLLQFCAMFQTRAQCFVIQKLEADVSLARNATKLNETFAGNTTRITAFQYKVTESSAKLDKLLNNATLVSICKTEMPFILDLANEPPNDTVTSANAVSQSGASRSTAGSVVSLVVFFTLASCLL</sequence>